<dbReference type="EMBL" id="KI913212">
    <property type="protein sequence ID" value="ETV66366.1"/>
    <property type="molecule type" value="Genomic_DNA"/>
</dbReference>
<dbReference type="Pfam" id="PF10377">
    <property type="entry name" value="ATG11"/>
    <property type="match status" value="1"/>
</dbReference>
<proteinExistence type="predicted"/>
<name>W4FHR3_APHAT</name>
<dbReference type="VEuPathDB" id="FungiDB:H257_17155"/>
<dbReference type="AlphaFoldDB" id="W4FHR3"/>
<dbReference type="RefSeq" id="XP_009844141.1">
    <property type="nucleotide sequence ID" value="XM_009845839.1"/>
</dbReference>
<protein>
    <recommendedName>
        <fullName evidence="1">Autophagy-related protein 11 C-terminal domain-containing protein</fullName>
    </recommendedName>
</protein>
<reference evidence="2" key="1">
    <citation type="submission" date="2013-12" db="EMBL/GenBank/DDBJ databases">
        <title>The Genome Sequence of Aphanomyces astaci APO3.</title>
        <authorList>
            <consortium name="The Broad Institute Genomics Platform"/>
            <person name="Russ C."/>
            <person name="Tyler B."/>
            <person name="van West P."/>
            <person name="Dieguez-Uribeondo J."/>
            <person name="Young S.K."/>
            <person name="Zeng Q."/>
            <person name="Gargeya S."/>
            <person name="Fitzgerald M."/>
            <person name="Abouelleil A."/>
            <person name="Alvarado L."/>
            <person name="Chapman S.B."/>
            <person name="Gainer-Dewar J."/>
            <person name="Goldberg J."/>
            <person name="Griggs A."/>
            <person name="Gujja S."/>
            <person name="Hansen M."/>
            <person name="Howarth C."/>
            <person name="Imamovic A."/>
            <person name="Ireland A."/>
            <person name="Larimer J."/>
            <person name="McCowan C."/>
            <person name="Murphy C."/>
            <person name="Pearson M."/>
            <person name="Poon T.W."/>
            <person name="Priest M."/>
            <person name="Roberts A."/>
            <person name="Saif S."/>
            <person name="Shea T."/>
            <person name="Sykes S."/>
            <person name="Wortman J."/>
            <person name="Nusbaum C."/>
            <person name="Birren B."/>
        </authorList>
    </citation>
    <scope>NUCLEOTIDE SEQUENCE [LARGE SCALE GENOMIC DNA]</scope>
    <source>
        <strain evidence="2">APO3</strain>
    </source>
</reference>
<dbReference type="InterPro" id="IPR019460">
    <property type="entry name" value="Atg11_C"/>
</dbReference>
<dbReference type="GeneID" id="20819151"/>
<dbReference type="STRING" id="112090.W4FHR3"/>
<accession>W4FHR3</accession>
<dbReference type="OrthoDB" id="346907at2759"/>
<organism evidence="2">
    <name type="scientific">Aphanomyces astaci</name>
    <name type="common">Crayfish plague agent</name>
    <dbReference type="NCBI Taxonomy" id="112090"/>
    <lineage>
        <taxon>Eukaryota</taxon>
        <taxon>Sar</taxon>
        <taxon>Stramenopiles</taxon>
        <taxon>Oomycota</taxon>
        <taxon>Saprolegniomycetes</taxon>
        <taxon>Saprolegniales</taxon>
        <taxon>Verrucalvaceae</taxon>
        <taxon>Aphanomyces</taxon>
    </lineage>
</organism>
<evidence type="ECO:0000259" key="1">
    <source>
        <dbReference type="Pfam" id="PF10377"/>
    </source>
</evidence>
<feature type="domain" description="Autophagy-related protein 11 C-terminal" evidence="1">
    <location>
        <begin position="4"/>
        <end position="40"/>
    </location>
</feature>
<evidence type="ECO:0000313" key="2">
    <source>
        <dbReference type="EMBL" id="ETV66366.1"/>
    </source>
</evidence>
<gene>
    <name evidence="2" type="ORF">H257_17155</name>
</gene>
<sequence length="42" mass="4815">MSLPAYICGEIIFIDSFQATEDFNPYRLAYGTRFYVVTVSSE</sequence>